<feature type="compositionally biased region" description="Low complexity" evidence="9">
    <location>
        <begin position="182"/>
        <end position="200"/>
    </location>
</feature>
<feature type="compositionally biased region" description="Low complexity" evidence="9">
    <location>
        <begin position="110"/>
        <end position="119"/>
    </location>
</feature>
<protein>
    <recommendedName>
        <fullName evidence="10">C2H2-type domain-containing protein</fullName>
    </recommendedName>
</protein>
<dbReference type="Pfam" id="PF00096">
    <property type="entry name" value="zf-C2H2"/>
    <property type="match status" value="2"/>
</dbReference>
<dbReference type="Gene3D" id="3.30.160.60">
    <property type="entry name" value="Classic Zinc Finger"/>
    <property type="match status" value="2"/>
</dbReference>
<keyword evidence="5" id="KW-0862">Zinc</keyword>
<dbReference type="EMBL" id="JAIWYP010000003">
    <property type="protein sequence ID" value="KAH3859801.1"/>
    <property type="molecule type" value="Genomic_DNA"/>
</dbReference>
<evidence type="ECO:0000256" key="3">
    <source>
        <dbReference type="ARBA" id="ARBA00022737"/>
    </source>
</evidence>
<accession>A0A9D4R995</accession>
<feature type="compositionally biased region" description="Basic and acidic residues" evidence="9">
    <location>
        <begin position="233"/>
        <end position="247"/>
    </location>
</feature>
<comment type="caution">
    <text evidence="11">The sequence shown here is derived from an EMBL/GenBank/DDBJ whole genome shotgun (WGS) entry which is preliminary data.</text>
</comment>
<evidence type="ECO:0000259" key="10">
    <source>
        <dbReference type="PROSITE" id="PS50157"/>
    </source>
</evidence>
<dbReference type="PANTHER" id="PTHR14196:SF12">
    <property type="entry name" value="ZINC FINGER PROTEIN 208-LIKE"/>
    <property type="match status" value="1"/>
</dbReference>
<feature type="region of interest" description="Disordered" evidence="9">
    <location>
        <begin position="88"/>
        <end position="269"/>
    </location>
</feature>
<dbReference type="PROSITE" id="PS00028">
    <property type="entry name" value="ZINC_FINGER_C2H2_1"/>
    <property type="match status" value="2"/>
</dbReference>
<keyword evidence="3" id="KW-0677">Repeat</keyword>
<organism evidence="11 12">
    <name type="scientific">Dreissena polymorpha</name>
    <name type="common">Zebra mussel</name>
    <name type="synonym">Mytilus polymorpha</name>
    <dbReference type="NCBI Taxonomy" id="45954"/>
    <lineage>
        <taxon>Eukaryota</taxon>
        <taxon>Metazoa</taxon>
        <taxon>Spiralia</taxon>
        <taxon>Lophotrochozoa</taxon>
        <taxon>Mollusca</taxon>
        <taxon>Bivalvia</taxon>
        <taxon>Autobranchia</taxon>
        <taxon>Heteroconchia</taxon>
        <taxon>Euheterodonta</taxon>
        <taxon>Imparidentia</taxon>
        <taxon>Neoheterodontei</taxon>
        <taxon>Myida</taxon>
        <taxon>Dreissenoidea</taxon>
        <taxon>Dreissenidae</taxon>
        <taxon>Dreissena</taxon>
    </lineage>
</organism>
<evidence type="ECO:0000256" key="7">
    <source>
        <dbReference type="ARBA" id="ARBA00023242"/>
    </source>
</evidence>
<dbReference type="GO" id="GO:0000981">
    <property type="term" value="F:DNA-binding transcription factor activity, RNA polymerase II-specific"/>
    <property type="evidence" value="ECO:0007669"/>
    <property type="project" value="TreeGrafter"/>
</dbReference>
<keyword evidence="4 8" id="KW-0863">Zinc-finger</keyword>
<reference evidence="11" key="2">
    <citation type="submission" date="2020-11" db="EMBL/GenBank/DDBJ databases">
        <authorList>
            <person name="McCartney M.A."/>
            <person name="Auch B."/>
            <person name="Kono T."/>
            <person name="Mallez S."/>
            <person name="Becker A."/>
            <person name="Gohl D.M."/>
            <person name="Silverstein K.A.T."/>
            <person name="Koren S."/>
            <person name="Bechman K.B."/>
            <person name="Herman A."/>
            <person name="Abrahante J.E."/>
            <person name="Garbe J."/>
        </authorList>
    </citation>
    <scope>NUCLEOTIDE SEQUENCE</scope>
    <source>
        <strain evidence="11">Duluth1</strain>
        <tissue evidence="11">Whole animal</tissue>
    </source>
</reference>
<evidence type="ECO:0000256" key="8">
    <source>
        <dbReference type="PROSITE-ProRule" id="PRU00042"/>
    </source>
</evidence>
<evidence type="ECO:0000256" key="1">
    <source>
        <dbReference type="ARBA" id="ARBA00004123"/>
    </source>
</evidence>
<keyword evidence="2" id="KW-0479">Metal-binding</keyword>
<gene>
    <name evidence="11" type="ORF">DPMN_102624</name>
</gene>
<evidence type="ECO:0000313" key="11">
    <source>
        <dbReference type="EMBL" id="KAH3859801.1"/>
    </source>
</evidence>
<dbReference type="AlphaFoldDB" id="A0A9D4R995"/>
<keyword evidence="7" id="KW-0539">Nucleus</keyword>
<feature type="compositionally biased region" description="Basic and acidic residues" evidence="9">
    <location>
        <begin position="88"/>
        <end position="109"/>
    </location>
</feature>
<comment type="subcellular location">
    <subcellularLocation>
        <location evidence="1">Nucleus</location>
    </subcellularLocation>
</comment>
<proteinExistence type="predicted"/>
<evidence type="ECO:0000256" key="6">
    <source>
        <dbReference type="ARBA" id="ARBA00023125"/>
    </source>
</evidence>
<dbReference type="GO" id="GO:0000977">
    <property type="term" value="F:RNA polymerase II transcription regulatory region sequence-specific DNA binding"/>
    <property type="evidence" value="ECO:0007669"/>
    <property type="project" value="TreeGrafter"/>
</dbReference>
<dbReference type="InterPro" id="IPR036236">
    <property type="entry name" value="Znf_C2H2_sf"/>
</dbReference>
<reference evidence="11" key="1">
    <citation type="journal article" date="2019" name="bioRxiv">
        <title>The Genome of the Zebra Mussel, Dreissena polymorpha: A Resource for Invasive Species Research.</title>
        <authorList>
            <person name="McCartney M.A."/>
            <person name="Auch B."/>
            <person name="Kono T."/>
            <person name="Mallez S."/>
            <person name="Zhang Y."/>
            <person name="Obille A."/>
            <person name="Becker A."/>
            <person name="Abrahante J.E."/>
            <person name="Garbe J."/>
            <person name="Badalamenti J.P."/>
            <person name="Herman A."/>
            <person name="Mangelson H."/>
            <person name="Liachko I."/>
            <person name="Sullivan S."/>
            <person name="Sone E.D."/>
            <person name="Koren S."/>
            <person name="Silverstein K.A.T."/>
            <person name="Beckman K.B."/>
            <person name="Gohl D.M."/>
        </authorList>
    </citation>
    <scope>NUCLEOTIDE SEQUENCE</scope>
    <source>
        <strain evidence="11">Duluth1</strain>
        <tissue evidence="11">Whole animal</tissue>
    </source>
</reference>
<evidence type="ECO:0000256" key="9">
    <source>
        <dbReference type="SAM" id="MobiDB-lite"/>
    </source>
</evidence>
<name>A0A9D4R995_DREPO</name>
<dbReference type="Proteomes" id="UP000828390">
    <property type="component" value="Unassembled WGS sequence"/>
</dbReference>
<feature type="compositionally biased region" description="Polar residues" evidence="9">
    <location>
        <begin position="212"/>
        <end position="225"/>
    </location>
</feature>
<dbReference type="SMART" id="SM00355">
    <property type="entry name" value="ZnF_C2H2"/>
    <property type="match status" value="2"/>
</dbReference>
<dbReference type="FunFam" id="3.30.160.60:FF:000328">
    <property type="entry name" value="Zinc finger protein 1079"/>
    <property type="match status" value="1"/>
</dbReference>
<sequence>MATGDLDVIKEVPGYKVILKAVVRSQIQQLIDQLAAYTNEESIILTASVADGTLSHIGSESGKSFLSDNEEVKSQFLGFCLKHHHLKQQKEKETARQAAEERIQREQQERLQQMMAAQAYQSPPSLLQGPTQLYGVPRQPAPRQPGYGQGQGRFSGARHEPYPIGRPVRKPRPVGTGQTPSQDQQVQQGGDENVGDVVNVKAEPGDDPCGTVSVSSQIANGNKGNDSVPCSPARKDSERLSSSHEDYDGVGDSDGAEASNLTGDDQGLKKSELDTSVTLKLEELTDTDLDLEITGVEPGRVPEQQGWDPGVSMAMNFDLPGAIGSPTEAMNKQGYSNLETGGEGSMHMNFATRRKSKQCDICNKSFSRHAKMLEHRRIHTGEKPFICQTCGKGFTQKVNLKIHSLRHLQADGADFGGLT</sequence>
<keyword evidence="12" id="KW-1185">Reference proteome</keyword>
<dbReference type="PANTHER" id="PTHR14196">
    <property type="entry name" value="ODD-SKIPPED - RELATED"/>
    <property type="match status" value="1"/>
</dbReference>
<evidence type="ECO:0000256" key="2">
    <source>
        <dbReference type="ARBA" id="ARBA00022723"/>
    </source>
</evidence>
<dbReference type="InterPro" id="IPR013087">
    <property type="entry name" value="Znf_C2H2_type"/>
</dbReference>
<dbReference type="GO" id="GO:0005634">
    <property type="term" value="C:nucleus"/>
    <property type="evidence" value="ECO:0007669"/>
    <property type="project" value="UniProtKB-SubCell"/>
</dbReference>
<dbReference type="SUPFAM" id="SSF57667">
    <property type="entry name" value="beta-beta-alpha zinc fingers"/>
    <property type="match status" value="1"/>
</dbReference>
<dbReference type="GO" id="GO:0008270">
    <property type="term" value="F:zinc ion binding"/>
    <property type="evidence" value="ECO:0007669"/>
    <property type="project" value="UniProtKB-KW"/>
</dbReference>
<feature type="domain" description="C2H2-type" evidence="10">
    <location>
        <begin position="385"/>
        <end position="407"/>
    </location>
</feature>
<feature type="domain" description="C2H2-type" evidence="10">
    <location>
        <begin position="357"/>
        <end position="384"/>
    </location>
</feature>
<dbReference type="FunFam" id="3.30.160.60:FF:000045">
    <property type="entry name" value="ZFP69 zinc finger protein B"/>
    <property type="match status" value="1"/>
</dbReference>
<dbReference type="PROSITE" id="PS50157">
    <property type="entry name" value="ZINC_FINGER_C2H2_2"/>
    <property type="match status" value="2"/>
</dbReference>
<evidence type="ECO:0000256" key="4">
    <source>
        <dbReference type="ARBA" id="ARBA00022771"/>
    </source>
</evidence>
<dbReference type="InterPro" id="IPR050717">
    <property type="entry name" value="C2H2-ZF_Transcription_Reg"/>
</dbReference>
<keyword evidence="6" id="KW-0238">DNA-binding</keyword>
<evidence type="ECO:0000313" key="12">
    <source>
        <dbReference type="Proteomes" id="UP000828390"/>
    </source>
</evidence>
<evidence type="ECO:0000256" key="5">
    <source>
        <dbReference type="ARBA" id="ARBA00022833"/>
    </source>
</evidence>
<feature type="compositionally biased region" description="Polar residues" evidence="9">
    <location>
        <begin position="120"/>
        <end position="131"/>
    </location>
</feature>